<dbReference type="GO" id="GO:0006865">
    <property type="term" value="P:amino acid transport"/>
    <property type="evidence" value="ECO:0007669"/>
    <property type="project" value="UniProtKB-KW"/>
</dbReference>
<dbReference type="GeneID" id="83059072"/>
<evidence type="ECO:0000256" key="6">
    <source>
        <dbReference type="ARBA" id="ARBA00022967"/>
    </source>
</evidence>
<evidence type="ECO:0000313" key="9">
    <source>
        <dbReference type="EMBL" id="ANZ46219.1"/>
    </source>
</evidence>
<evidence type="ECO:0000256" key="1">
    <source>
        <dbReference type="ARBA" id="ARBA00005417"/>
    </source>
</evidence>
<dbReference type="InterPro" id="IPR027417">
    <property type="entry name" value="P-loop_NTPase"/>
</dbReference>
<dbReference type="SMART" id="SM00930">
    <property type="entry name" value="NIL"/>
    <property type="match status" value="1"/>
</dbReference>
<evidence type="ECO:0000256" key="3">
    <source>
        <dbReference type="ARBA" id="ARBA00022475"/>
    </source>
</evidence>
<dbReference type="CDD" id="cd03258">
    <property type="entry name" value="ABC_MetN_methionine_transporter"/>
    <property type="match status" value="1"/>
</dbReference>
<keyword evidence="10" id="KW-1185">Reference proteome</keyword>
<evidence type="ECO:0000256" key="5">
    <source>
        <dbReference type="ARBA" id="ARBA00022840"/>
    </source>
</evidence>
<dbReference type="PROSITE" id="PS50893">
    <property type="entry name" value="ABC_TRANSPORTER_2"/>
    <property type="match status" value="1"/>
</dbReference>
<dbReference type="SUPFAM" id="SSF52540">
    <property type="entry name" value="P-loop containing nucleoside triphosphate hydrolases"/>
    <property type="match status" value="1"/>
</dbReference>
<reference evidence="9" key="1">
    <citation type="submission" date="2016-08" db="EMBL/GenBank/DDBJ databases">
        <title>Complete genome of Cloacibacillus porcorum.</title>
        <authorList>
            <person name="Looft T."/>
            <person name="Bayles D.O."/>
            <person name="Alt D.P."/>
        </authorList>
    </citation>
    <scope>NUCLEOTIDE SEQUENCE [LARGE SCALE GENOMIC DNA]</scope>
    <source>
        <strain evidence="9">CL-84</strain>
    </source>
</reference>
<dbReference type="GO" id="GO:0005886">
    <property type="term" value="C:plasma membrane"/>
    <property type="evidence" value="ECO:0007669"/>
    <property type="project" value="UniProtKB-ARBA"/>
</dbReference>
<evidence type="ECO:0000256" key="8">
    <source>
        <dbReference type="ARBA" id="ARBA00023136"/>
    </source>
</evidence>
<keyword evidence="4" id="KW-0547">Nucleotide-binding</keyword>
<dbReference type="InterPro" id="IPR045865">
    <property type="entry name" value="ACT-like_dom_sf"/>
</dbReference>
<accession>A0A1B2I8C4</accession>
<dbReference type="Pfam" id="PF00005">
    <property type="entry name" value="ABC_tran"/>
    <property type="match status" value="1"/>
</dbReference>
<comment type="similarity">
    <text evidence="1">Belongs to the ABC transporter superfamily.</text>
</comment>
<dbReference type="AlphaFoldDB" id="A0A1B2I8C4"/>
<keyword evidence="5 9" id="KW-0067">ATP-binding</keyword>
<dbReference type="InterPro" id="IPR018449">
    <property type="entry name" value="NIL_domain"/>
</dbReference>
<keyword evidence="3" id="KW-1003">Cell membrane</keyword>
<dbReference type="InterPro" id="IPR041701">
    <property type="entry name" value="MetN_ABC"/>
</dbReference>
<dbReference type="STRING" id="1197717.BED41_14585"/>
<keyword evidence="8" id="KW-0472">Membrane</keyword>
<protein>
    <submittedName>
        <fullName evidence="9">Methionine ABC transporter ATP-binding protein</fullName>
    </submittedName>
</protein>
<dbReference type="KEGG" id="cpor:BED41_14585"/>
<evidence type="ECO:0000256" key="7">
    <source>
        <dbReference type="ARBA" id="ARBA00022970"/>
    </source>
</evidence>
<dbReference type="RefSeq" id="WP_066747951.1">
    <property type="nucleotide sequence ID" value="NZ_CALCLR010000109.1"/>
</dbReference>
<dbReference type="InterPro" id="IPR050086">
    <property type="entry name" value="MetN_ABC_transporter-like"/>
</dbReference>
<organism evidence="9 10">
    <name type="scientific">Cloacibacillus porcorum</name>
    <dbReference type="NCBI Taxonomy" id="1197717"/>
    <lineage>
        <taxon>Bacteria</taxon>
        <taxon>Thermotogati</taxon>
        <taxon>Synergistota</taxon>
        <taxon>Synergistia</taxon>
        <taxon>Synergistales</taxon>
        <taxon>Synergistaceae</taxon>
        <taxon>Cloacibacillus</taxon>
    </lineage>
</organism>
<dbReference type="Gene3D" id="3.30.70.260">
    <property type="match status" value="1"/>
</dbReference>
<dbReference type="PANTHER" id="PTHR43166:SF30">
    <property type="entry name" value="METHIONINE IMPORT ATP-BINDING PROTEIN METN"/>
    <property type="match status" value="1"/>
</dbReference>
<evidence type="ECO:0000313" key="10">
    <source>
        <dbReference type="Proteomes" id="UP000093044"/>
    </source>
</evidence>
<proteinExistence type="inferred from homology"/>
<dbReference type="PROSITE" id="PS00211">
    <property type="entry name" value="ABC_TRANSPORTER_1"/>
    <property type="match status" value="1"/>
</dbReference>
<keyword evidence="2" id="KW-0813">Transport</keyword>
<keyword evidence="7" id="KW-0029">Amino-acid transport</keyword>
<dbReference type="SUPFAM" id="SSF55021">
    <property type="entry name" value="ACT-like"/>
    <property type="match status" value="1"/>
</dbReference>
<evidence type="ECO:0000256" key="4">
    <source>
        <dbReference type="ARBA" id="ARBA00022741"/>
    </source>
</evidence>
<keyword evidence="6" id="KW-1278">Translocase</keyword>
<dbReference type="Proteomes" id="UP000093044">
    <property type="component" value="Chromosome"/>
</dbReference>
<dbReference type="GO" id="GO:0005524">
    <property type="term" value="F:ATP binding"/>
    <property type="evidence" value="ECO:0007669"/>
    <property type="project" value="UniProtKB-KW"/>
</dbReference>
<dbReference type="PANTHER" id="PTHR43166">
    <property type="entry name" value="AMINO ACID IMPORT ATP-BINDING PROTEIN"/>
    <property type="match status" value="1"/>
</dbReference>
<dbReference type="InterPro" id="IPR003439">
    <property type="entry name" value="ABC_transporter-like_ATP-bd"/>
</dbReference>
<dbReference type="Gene3D" id="3.40.50.300">
    <property type="entry name" value="P-loop containing nucleotide triphosphate hydrolases"/>
    <property type="match status" value="1"/>
</dbReference>
<dbReference type="FunFam" id="3.40.50.300:FF:000056">
    <property type="entry name" value="Cell division ATP-binding protein FtsE"/>
    <property type="match status" value="1"/>
</dbReference>
<sequence length="322" mass="35853">MIEINNLGKYFGDHKVLSDISLEVKKGDVFGIVGHSGAGKSTLLRCLNGLESYSEGSVRVGGKEVKDLDESELKLLRRDMGMIFQNFNLMNRKDVYENILFPLKVWGTPKNEAAARADELLELVGLTGKKHEKVRNLSGGQKQRVGIARALALNPEILLCDEATSALDPKTTISILELLMDINKKLNVTIIVVTHQMEVVKMICNKVIILDGGEIVASGETDKLFLAPGEELRKLITDDYAVIPSGTNIRLMFPREVANDSIITNMARDLDINFSIVGGRIEKYRETVMGFLIINVADEDVANIEKWLGENKMYWEVMKDGQ</sequence>
<dbReference type="GO" id="GO:0016887">
    <property type="term" value="F:ATP hydrolysis activity"/>
    <property type="evidence" value="ECO:0007669"/>
    <property type="project" value="InterPro"/>
</dbReference>
<gene>
    <name evidence="9" type="ORF">BED41_14585</name>
</gene>
<dbReference type="SMART" id="SM00382">
    <property type="entry name" value="AAA"/>
    <property type="match status" value="1"/>
</dbReference>
<dbReference type="EMBL" id="CP016757">
    <property type="protein sequence ID" value="ANZ46219.1"/>
    <property type="molecule type" value="Genomic_DNA"/>
</dbReference>
<dbReference type="Pfam" id="PF09383">
    <property type="entry name" value="NIL"/>
    <property type="match status" value="1"/>
</dbReference>
<evidence type="ECO:0000256" key="2">
    <source>
        <dbReference type="ARBA" id="ARBA00022448"/>
    </source>
</evidence>
<dbReference type="InterPro" id="IPR017871">
    <property type="entry name" value="ABC_transporter-like_CS"/>
</dbReference>
<name>A0A1B2I8C4_9BACT</name>
<dbReference type="OrthoDB" id="9772862at2"/>
<dbReference type="InterPro" id="IPR003593">
    <property type="entry name" value="AAA+_ATPase"/>
</dbReference>